<dbReference type="InterPro" id="IPR008949">
    <property type="entry name" value="Isoprenoid_synthase_dom_sf"/>
</dbReference>
<dbReference type="KEGG" id="spoa:EQM13_09245"/>
<accession>A0A410QCP5</accession>
<dbReference type="OrthoDB" id="9805316at2"/>
<dbReference type="CDD" id="cd00685">
    <property type="entry name" value="Trans_IPPS_HT"/>
    <property type="match status" value="1"/>
</dbReference>
<evidence type="ECO:0000256" key="4">
    <source>
        <dbReference type="ARBA" id="ARBA00015100"/>
    </source>
</evidence>
<evidence type="ECO:0000256" key="2">
    <source>
        <dbReference type="ARBA" id="ARBA00006706"/>
    </source>
</evidence>
<evidence type="ECO:0000256" key="7">
    <source>
        <dbReference type="ARBA" id="ARBA00022842"/>
    </source>
</evidence>
<evidence type="ECO:0000256" key="8">
    <source>
        <dbReference type="ARBA" id="ARBA00023229"/>
    </source>
</evidence>
<dbReference type="GO" id="GO:0004337">
    <property type="term" value="F:(2E,6E)-farnesyl diphosphate synthase activity"/>
    <property type="evidence" value="ECO:0007669"/>
    <property type="project" value="UniProtKB-EC"/>
</dbReference>
<evidence type="ECO:0000256" key="5">
    <source>
        <dbReference type="ARBA" id="ARBA00022679"/>
    </source>
</evidence>
<organism evidence="13 14">
    <name type="scientific">Acidilutibacter cellobiosedens</name>
    <dbReference type="NCBI Taxonomy" id="2507161"/>
    <lineage>
        <taxon>Bacteria</taxon>
        <taxon>Bacillati</taxon>
        <taxon>Bacillota</taxon>
        <taxon>Tissierellia</taxon>
        <taxon>Tissierellales</taxon>
        <taxon>Acidilutibacteraceae</taxon>
        <taxon>Acidilutibacter</taxon>
    </lineage>
</organism>
<keyword evidence="5 12" id="KW-0808">Transferase</keyword>
<keyword evidence="6" id="KW-0479">Metal-binding</keyword>
<dbReference type="GO" id="GO:0016114">
    <property type="term" value="P:terpenoid biosynthetic process"/>
    <property type="evidence" value="ECO:0007669"/>
    <property type="project" value="UniProtKB-ARBA"/>
</dbReference>
<dbReference type="RefSeq" id="WP_128752496.1">
    <property type="nucleotide sequence ID" value="NZ_CP035282.1"/>
</dbReference>
<evidence type="ECO:0000256" key="6">
    <source>
        <dbReference type="ARBA" id="ARBA00022723"/>
    </source>
</evidence>
<keyword evidence="7" id="KW-0460">Magnesium</keyword>
<evidence type="ECO:0000256" key="10">
    <source>
        <dbReference type="ARBA" id="ARBA00032873"/>
    </source>
</evidence>
<dbReference type="SFLD" id="SFLDG01017">
    <property type="entry name" value="Polyprenyl_Transferase_Like"/>
    <property type="match status" value="1"/>
</dbReference>
<dbReference type="InterPro" id="IPR053378">
    <property type="entry name" value="Prenyl_diphosphate_synthase"/>
</dbReference>
<dbReference type="EMBL" id="CP035282">
    <property type="protein sequence ID" value="QAT61761.1"/>
    <property type="molecule type" value="Genomic_DNA"/>
</dbReference>
<dbReference type="Proteomes" id="UP000287969">
    <property type="component" value="Chromosome"/>
</dbReference>
<dbReference type="AlphaFoldDB" id="A0A410QCP5"/>
<dbReference type="NCBIfam" id="NF045485">
    <property type="entry name" value="FPPsyn"/>
    <property type="match status" value="1"/>
</dbReference>
<dbReference type="GO" id="GO:0046872">
    <property type="term" value="F:metal ion binding"/>
    <property type="evidence" value="ECO:0007669"/>
    <property type="project" value="UniProtKB-KW"/>
</dbReference>
<evidence type="ECO:0000256" key="12">
    <source>
        <dbReference type="RuleBase" id="RU004466"/>
    </source>
</evidence>
<sequence>MDLLQEMNNLKEVIDKELKNVIKECSYQKKIVEAMEYSLFTGGKRLRPILLLESCELFKGEYEDAIPFALAIEMIHTYSLIHDDLPSMDNDDYRRGKLTNHKVFGDALAILAGDGLLNLAYETMAENIINKSHTLEDYRRYVRAMNVIANASGIYGMVGGQVVDILSEGKNIERDELFFMYKNKTAALIQASLISGGIIGGAGEEELKKLEEYGLAIGVSYQIKDDVLDYNSGEDDSKTTYLSFHTVDEAKKEIEELDNNAINIVKYFVNKDRNRAKFFEKFAYYLTGRNK</sequence>
<dbReference type="SUPFAM" id="SSF48576">
    <property type="entry name" value="Terpenoid synthases"/>
    <property type="match status" value="1"/>
</dbReference>
<gene>
    <name evidence="13" type="ORF">EQM13_09245</name>
</gene>
<reference evidence="14" key="1">
    <citation type="submission" date="2019-01" db="EMBL/GenBank/DDBJ databases">
        <title>Draft genomes of a novel of Sporanaerobacter strains.</title>
        <authorList>
            <person name="Ma S."/>
        </authorList>
    </citation>
    <scope>NUCLEOTIDE SEQUENCE [LARGE SCALE GENOMIC DNA]</scope>
    <source>
        <strain evidence="14">NJN-17</strain>
    </source>
</reference>
<evidence type="ECO:0000256" key="9">
    <source>
        <dbReference type="ARBA" id="ARBA00032380"/>
    </source>
</evidence>
<dbReference type="GO" id="GO:0005737">
    <property type="term" value="C:cytoplasm"/>
    <property type="evidence" value="ECO:0007669"/>
    <property type="project" value="UniProtKB-ARBA"/>
</dbReference>
<name>A0A410QCP5_9FIRM</name>
<comment type="catalytic activity">
    <reaction evidence="11">
        <text>isopentenyl diphosphate + (2E)-geranyl diphosphate = (2E,6E)-farnesyl diphosphate + diphosphate</text>
        <dbReference type="Rhea" id="RHEA:19361"/>
        <dbReference type="ChEBI" id="CHEBI:33019"/>
        <dbReference type="ChEBI" id="CHEBI:58057"/>
        <dbReference type="ChEBI" id="CHEBI:128769"/>
        <dbReference type="ChEBI" id="CHEBI:175763"/>
        <dbReference type="EC" id="2.5.1.10"/>
    </reaction>
</comment>
<evidence type="ECO:0000256" key="1">
    <source>
        <dbReference type="ARBA" id="ARBA00001946"/>
    </source>
</evidence>
<evidence type="ECO:0000313" key="13">
    <source>
        <dbReference type="EMBL" id="QAT61761.1"/>
    </source>
</evidence>
<dbReference type="InterPro" id="IPR000092">
    <property type="entry name" value="Polyprenyl_synt"/>
</dbReference>
<comment type="cofactor">
    <cofactor evidence="1">
        <name>Mg(2+)</name>
        <dbReference type="ChEBI" id="CHEBI:18420"/>
    </cofactor>
</comment>
<dbReference type="PROSITE" id="PS00723">
    <property type="entry name" value="POLYPRENYL_SYNTHASE_1"/>
    <property type="match status" value="1"/>
</dbReference>
<evidence type="ECO:0000256" key="3">
    <source>
        <dbReference type="ARBA" id="ARBA00012439"/>
    </source>
</evidence>
<dbReference type="EC" id="2.5.1.10" evidence="3"/>
<evidence type="ECO:0000313" key="14">
    <source>
        <dbReference type="Proteomes" id="UP000287969"/>
    </source>
</evidence>
<dbReference type="FunFam" id="1.10.600.10:FF:000001">
    <property type="entry name" value="Geranylgeranyl diphosphate synthase"/>
    <property type="match status" value="1"/>
</dbReference>
<dbReference type="Gene3D" id="1.10.600.10">
    <property type="entry name" value="Farnesyl Diphosphate Synthase"/>
    <property type="match status" value="1"/>
</dbReference>
<keyword evidence="8" id="KW-0414">Isoprene biosynthesis</keyword>
<dbReference type="Pfam" id="PF00348">
    <property type="entry name" value="polyprenyl_synt"/>
    <property type="match status" value="1"/>
</dbReference>
<dbReference type="PANTHER" id="PTHR43281">
    <property type="entry name" value="FARNESYL DIPHOSPHATE SYNTHASE"/>
    <property type="match status" value="1"/>
</dbReference>
<dbReference type="SFLD" id="SFLDS00005">
    <property type="entry name" value="Isoprenoid_Synthase_Type_I"/>
    <property type="match status" value="1"/>
</dbReference>
<evidence type="ECO:0000256" key="11">
    <source>
        <dbReference type="ARBA" id="ARBA00049399"/>
    </source>
</evidence>
<keyword evidence="14" id="KW-1185">Reference proteome</keyword>
<dbReference type="PANTHER" id="PTHR43281:SF1">
    <property type="entry name" value="FARNESYL DIPHOSPHATE SYNTHASE"/>
    <property type="match status" value="1"/>
</dbReference>
<dbReference type="InterPro" id="IPR033749">
    <property type="entry name" value="Polyprenyl_synt_CS"/>
</dbReference>
<comment type="similarity">
    <text evidence="2 12">Belongs to the FPP/GGPP synthase family.</text>
</comment>
<protein>
    <recommendedName>
        <fullName evidence="4">Farnesyl diphosphate synthase</fullName>
        <ecNumber evidence="3">2.5.1.10</ecNumber>
    </recommendedName>
    <alternativeName>
        <fullName evidence="10">(2E,6E)-farnesyl diphosphate synthase</fullName>
    </alternativeName>
    <alternativeName>
        <fullName evidence="9">Geranyltranstransferase</fullName>
    </alternativeName>
</protein>
<dbReference type="PROSITE" id="PS00444">
    <property type="entry name" value="POLYPRENYL_SYNTHASE_2"/>
    <property type="match status" value="1"/>
</dbReference>
<proteinExistence type="inferred from homology"/>